<keyword evidence="4" id="KW-1185">Reference proteome</keyword>
<comment type="caution">
    <text evidence="3">The sequence shown here is derived from an EMBL/GenBank/DDBJ whole genome shotgun (WGS) entry which is preliminary data.</text>
</comment>
<dbReference type="Pfam" id="PF24016">
    <property type="entry name" value="DUF7330"/>
    <property type="match status" value="1"/>
</dbReference>
<evidence type="ECO:0000313" key="3">
    <source>
        <dbReference type="EMBL" id="KAG1798840.1"/>
    </source>
</evidence>
<sequence>MIIPSQDSTVTDPTSSEPKAPPETEGELPGEAPPSYYNSTSDQNAIAGASSSSTPLQPTFKSKPTNYLHLFNDNSSIKGEYVIDPGMTIPTSLLPPLSPEESEADRKNLSLHSTHGSVNADIWLLGARVAQPFDSKKSTKRTILDISSDNGSVTARVHTIHGAEPFLLTISAKNGGVNVTVPRSFNGLLLLTTRHGSVSLADALSKNCTHLSQVDLTRRYFVGDLSTVGDSDWPGDEVRVEAEHGKIWIKYVEEHTSTDDTTKGGLFSRLFGW</sequence>
<accession>A0A9P7DN02</accession>
<dbReference type="RefSeq" id="XP_041163381.1">
    <property type="nucleotide sequence ID" value="XM_041302309.1"/>
</dbReference>
<proteinExistence type="predicted"/>
<dbReference type="Proteomes" id="UP000719766">
    <property type="component" value="Unassembled WGS sequence"/>
</dbReference>
<feature type="compositionally biased region" description="Polar residues" evidence="1">
    <location>
        <begin position="1"/>
        <end position="17"/>
    </location>
</feature>
<feature type="region of interest" description="Disordered" evidence="1">
    <location>
        <begin position="1"/>
        <end position="60"/>
    </location>
</feature>
<name>A0A9P7DN02_9AGAM</name>
<protein>
    <recommendedName>
        <fullName evidence="2">DUF7330 domain-containing protein</fullName>
    </recommendedName>
</protein>
<dbReference type="OrthoDB" id="5289249at2759"/>
<evidence type="ECO:0000259" key="2">
    <source>
        <dbReference type="Pfam" id="PF24016"/>
    </source>
</evidence>
<evidence type="ECO:0000256" key="1">
    <source>
        <dbReference type="SAM" id="MobiDB-lite"/>
    </source>
</evidence>
<feature type="domain" description="DUF7330" evidence="2">
    <location>
        <begin position="66"/>
        <end position="254"/>
    </location>
</feature>
<dbReference type="AlphaFoldDB" id="A0A9P7DN02"/>
<organism evidence="3 4">
    <name type="scientific">Suillus plorans</name>
    <dbReference type="NCBI Taxonomy" id="116603"/>
    <lineage>
        <taxon>Eukaryota</taxon>
        <taxon>Fungi</taxon>
        <taxon>Dikarya</taxon>
        <taxon>Basidiomycota</taxon>
        <taxon>Agaricomycotina</taxon>
        <taxon>Agaricomycetes</taxon>
        <taxon>Agaricomycetidae</taxon>
        <taxon>Boletales</taxon>
        <taxon>Suillineae</taxon>
        <taxon>Suillaceae</taxon>
        <taxon>Suillus</taxon>
    </lineage>
</organism>
<dbReference type="GeneID" id="64596073"/>
<evidence type="ECO:0000313" key="4">
    <source>
        <dbReference type="Proteomes" id="UP000719766"/>
    </source>
</evidence>
<feature type="compositionally biased region" description="Polar residues" evidence="1">
    <location>
        <begin position="36"/>
        <end position="60"/>
    </location>
</feature>
<reference evidence="3" key="1">
    <citation type="journal article" date="2020" name="New Phytol.">
        <title>Comparative genomics reveals dynamic genome evolution in host specialist ectomycorrhizal fungi.</title>
        <authorList>
            <person name="Lofgren L.A."/>
            <person name="Nguyen N.H."/>
            <person name="Vilgalys R."/>
            <person name="Ruytinx J."/>
            <person name="Liao H.L."/>
            <person name="Branco S."/>
            <person name="Kuo A."/>
            <person name="LaButti K."/>
            <person name="Lipzen A."/>
            <person name="Andreopoulos W."/>
            <person name="Pangilinan J."/>
            <person name="Riley R."/>
            <person name="Hundley H."/>
            <person name="Na H."/>
            <person name="Barry K."/>
            <person name="Grigoriev I.V."/>
            <person name="Stajich J.E."/>
            <person name="Kennedy P.G."/>
        </authorList>
    </citation>
    <scope>NUCLEOTIDE SEQUENCE</scope>
    <source>
        <strain evidence="3">S12</strain>
    </source>
</reference>
<gene>
    <name evidence="3" type="ORF">HD556DRAFT_1348371</name>
</gene>
<dbReference type="EMBL" id="JABBWE010000012">
    <property type="protein sequence ID" value="KAG1798840.1"/>
    <property type="molecule type" value="Genomic_DNA"/>
</dbReference>
<dbReference type="InterPro" id="IPR055754">
    <property type="entry name" value="DUF7330"/>
</dbReference>